<dbReference type="SUPFAM" id="SSF54292">
    <property type="entry name" value="2Fe-2S ferredoxin-like"/>
    <property type="match status" value="1"/>
</dbReference>
<evidence type="ECO:0000256" key="5">
    <source>
        <dbReference type="ARBA" id="ARBA00022982"/>
    </source>
</evidence>
<accession>A0A0D3J2U3</accession>
<dbReference type="Gene3D" id="3.10.20.30">
    <property type="match status" value="1"/>
</dbReference>
<dbReference type="Proteomes" id="UP000013827">
    <property type="component" value="Unassembled WGS sequence"/>
</dbReference>
<keyword evidence="3 8" id="KW-0001">2Fe-2S</keyword>
<evidence type="ECO:0000256" key="2">
    <source>
        <dbReference type="ARBA" id="ARBA00022448"/>
    </source>
</evidence>
<dbReference type="InterPro" id="IPR010241">
    <property type="entry name" value="Fd_pln"/>
</dbReference>
<dbReference type="RefSeq" id="XP_005770257.1">
    <property type="nucleotide sequence ID" value="XM_005770200.1"/>
</dbReference>
<dbReference type="KEGG" id="ehx:EMIHUDRAFT_59827"/>
<evidence type="ECO:0000256" key="8">
    <source>
        <dbReference type="RuleBase" id="RU364001"/>
    </source>
</evidence>
<dbReference type="GO" id="GO:0022900">
    <property type="term" value="P:electron transport chain"/>
    <property type="evidence" value="ECO:0007669"/>
    <property type="project" value="InterPro"/>
</dbReference>
<protein>
    <recommendedName>
        <fullName evidence="8">Ferredoxin</fullName>
    </recommendedName>
</protein>
<evidence type="ECO:0000313" key="10">
    <source>
        <dbReference type="EnsemblProtists" id="EOD17828"/>
    </source>
</evidence>
<dbReference type="InterPro" id="IPR006058">
    <property type="entry name" value="2Fe2S_fd_BS"/>
</dbReference>
<dbReference type="PROSITE" id="PS00197">
    <property type="entry name" value="2FE2S_FER_1"/>
    <property type="match status" value="1"/>
</dbReference>
<dbReference type="EnsemblProtists" id="EOD17828">
    <property type="protein sequence ID" value="EOD17828"/>
    <property type="gene ID" value="EMIHUDRAFT_59827"/>
</dbReference>
<dbReference type="GO" id="GO:0051537">
    <property type="term" value="F:2 iron, 2 sulfur cluster binding"/>
    <property type="evidence" value="ECO:0007669"/>
    <property type="project" value="UniProtKB-KW"/>
</dbReference>
<dbReference type="AlphaFoldDB" id="A0A0D3J2U3"/>
<keyword evidence="5 8" id="KW-0249">Electron transport</keyword>
<reference evidence="10" key="2">
    <citation type="submission" date="2024-10" db="UniProtKB">
        <authorList>
            <consortium name="EnsemblProtists"/>
        </authorList>
    </citation>
    <scope>IDENTIFICATION</scope>
</reference>
<evidence type="ECO:0000256" key="4">
    <source>
        <dbReference type="ARBA" id="ARBA00022723"/>
    </source>
</evidence>
<evidence type="ECO:0000256" key="1">
    <source>
        <dbReference type="ARBA" id="ARBA00007874"/>
    </source>
</evidence>
<dbReference type="NCBIfam" id="TIGR02008">
    <property type="entry name" value="fdx_plant"/>
    <property type="match status" value="1"/>
</dbReference>
<feature type="domain" description="2Fe-2S ferredoxin-type" evidence="9">
    <location>
        <begin position="3"/>
        <end position="100"/>
    </location>
</feature>
<name>A0A0D3J2U3_EMIH1</name>
<reference evidence="11" key="1">
    <citation type="journal article" date="2013" name="Nature">
        <title>Pan genome of the phytoplankton Emiliania underpins its global distribution.</title>
        <authorList>
            <person name="Read B.A."/>
            <person name="Kegel J."/>
            <person name="Klute M.J."/>
            <person name="Kuo A."/>
            <person name="Lefebvre S.C."/>
            <person name="Maumus F."/>
            <person name="Mayer C."/>
            <person name="Miller J."/>
            <person name="Monier A."/>
            <person name="Salamov A."/>
            <person name="Young J."/>
            <person name="Aguilar M."/>
            <person name="Claverie J.M."/>
            <person name="Frickenhaus S."/>
            <person name="Gonzalez K."/>
            <person name="Herman E.K."/>
            <person name="Lin Y.C."/>
            <person name="Napier J."/>
            <person name="Ogata H."/>
            <person name="Sarno A.F."/>
            <person name="Shmutz J."/>
            <person name="Schroeder D."/>
            <person name="de Vargas C."/>
            <person name="Verret F."/>
            <person name="von Dassow P."/>
            <person name="Valentin K."/>
            <person name="Van de Peer Y."/>
            <person name="Wheeler G."/>
            <person name="Dacks J.B."/>
            <person name="Delwiche C.F."/>
            <person name="Dyhrman S.T."/>
            <person name="Glockner G."/>
            <person name="John U."/>
            <person name="Richards T."/>
            <person name="Worden A.Z."/>
            <person name="Zhang X."/>
            <person name="Grigoriev I.V."/>
            <person name="Allen A.E."/>
            <person name="Bidle K."/>
            <person name="Borodovsky M."/>
            <person name="Bowler C."/>
            <person name="Brownlee C."/>
            <person name="Cock J.M."/>
            <person name="Elias M."/>
            <person name="Gladyshev V.N."/>
            <person name="Groth M."/>
            <person name="Guda C."/>
            <person name="Hadaegh A."/>
            <person name="Iglesias-Rodriguez M.D."/>
            <person name="Jenkins J."/>
            <person name="Jones B.M."/>
            <person name="Lawson T."/>
            <person name="Leese F."/>
            <person name="Lindquist E."/>
            <person name="Lobanov A."/>
            <person name="Lomsadze A."/>
            <person name="Malik S.B."/>
            <person name="Marsh M.E."/>
            <person name="Mackinder L."/>
            <person name="Mock T."/>
            <person name="Mueller-Roeber B."/>
            <person name="Pagarete A."/>
            <person name="Parker M."/>
            <person name="Probert I."/>
            <person name="Quesneville H."/>
            <person name="Raines C."/>
            <person name="Rensing S.A."/>
            <person name="Riano-Pachon D.M."/>
            <person name="Richier S."/>
            <person name="Rokitta S."/>
            <person name="Shiraiwa Y."/>
            <person name="Soanes D.M."/>
            <person name="van der Giezen M."/>
            <person name="Wahlund T.M."/>
            <person name="Williams B."/>
            <person name="Wilson W."/>
            <person name="Wolfe G."/>
            <person name="Wurch L.L."/>
        </authorList>
    </citation>
    <scope>NUCLEOTIDE SEQUENCE</scope>
</reference>
<dbReference type="GO" id="GO:0009055">
    <property type="term" value="F:electron transfer activity"/>
    <property type="evidence" value="ECO:0007669"/>
    <property type="project" value="InterPro"/>
</dbReference>
<dbReference type="GO" id="GO:0046872">
    <property type="term" value="F:metal ion binding"/>
    <property type="evidence" value="ECO:0007669"/>
    <property type="project" value="UniProtKB-KW"/>
</dbReference>
<dbReference type="InterPro" id="IPR001041">
    <property type="entry name" value="2Fe-2S_ferredoxin-type"/>
</dbReference>
<dbReference type="PANTHER" id="PTHR43112:SF3">
    <property type="entry name" value="FERREDOXIN-2, CHLOROPLASTIC"/>
    <property type="match status" value="1"/>
</dbReference>
<comment type="similarity">
    <text evidence="1 8">Belongs to the 2Fe2S plant-type ferredoxin family.</text>
</comment>
<dbReference type="GeneID" id="17263857"/>
<dbReference type="HOGENOM" id="CLU_082632_7_3_1"/>
<keyword evidence="4 8" id="KW-0479">Metal-binding</keyword>
<comment type="cofactor">
    <cofactor evidence="8">
        <name>[2Fe-2S] cluster</name>
        <dbReference type="ChEBI" id="CHEBI:190135"/>
    </cofactor>
    <text evidence="8">Binds 1 [2Fe-2S] cluster.</text>
</comment>
<organism evidence="10 11">
    <name type="scientific">Emiliania huxleyi (strain CCMP1516)</name>
    <dbReference type="NCBI Taxonomy" id="280463"/>
    <lineage>
        <taxon>Eukaryota</taxon>
        <taxon>Haptista</taxon>
        <taxon>Haptophyta</taxon>
        <taxon>Prymnesiophyceae</taxon>
        <taxon>Isochrysidales</taxon>
        <taxon>Noelaerhabdaceae</taxon>
        <taxon>Emiliania</taxon>
    </lineage>
</organism>
<dbReference type="PROSITE" id="PS51085">
    <property type="entry name" value="2FE2S_FER_2"/>
    <property type="match status" value="1"/>
</dbReference>
<keyword evidence="8" id="KW-0150">Chloroplast</keyword>
<dbReference type="InterPro" id="IPR012675">
    <property type="entry name" value="Beta-grasp_dom_sf"/>
</dbReference>
<dbReference type="PANTHER" id="PTHR43112">
    <property type="entry name" value="FERREDOXIN"/>
    <property type="match status" value="1"/>
</dbReference>
<dbReference type="OMA" id="KITCMAT"/>
<evidence type="ECO:0000256" key="7">
    <source>
        <dbReference type="ARBA" id="ARBA00023014"/>
    </source>
</evidence>
<keyword evidence="2 8" id="KW-0813">Transport</keyword>
<evidence type="ECO:0000256" key="6">
    <source>
        <dbReference type="ARBA" id="ARBA00023004"/>
    </source>
</evidence>
<evidence type="ECO:0000313" key="11">
    <source>
        <dbReference type="Proteomes" id="UP000013827"/>
    </source>
</evidence>
<keyword evidence="8" id="KW-0934">Plastid</keyword>
<keyword evidence="6 8" id="KW-0408">Iron</keyword>
<keyword evidence="7 8" id="KW-0411">Iron-sulfur</keyword>
<keyword evidence="11" id="KW-1185">Reference proteome</keyword>
<dbReference type="PaxDb" id="2903-EOD17828"/>
<comment type="function">
    <text evidence="8">Ferredoxins are iron-sulfur proteins that transfer electrons in a wide variety of metabolic reactions.</text>
</comment>
<dbReference type="InterPro" id="IPR036010">
    <property type="entry name" value="2Fe-2S_ferredoxin-like_sf"/>
</dbReference>
<comment type="subcellular location">
    <subcellularLocation>
        <location evidence="8">Plastid</location>
        <location evidence="8">Chloroplast</location>
    </subcellularLocation>
</comment>
<proteinExistence type="inferred from homology"/>
<dbReference type="CDD" id="cd00207">
    <property type="entry name" value="fer2"/>
    <property type="match status" value="1"/>
</dbReference>
<sequence>STYTVKLVNPDGEQVVEYDPSGGDFLLDYLDELDNADDYADLPYACRAGSCSACAGKLVSGTMDTSACGFLSEEQKAAGWVLTCTAKPTSDCVIETHKEDDM</sequence>
<dbReference type="GO" id="GO:0009570">
    <property type="term" value="C:chloroplast stroma"/>
    <property type="evidence" value="ECO:0007669"/>
    <property type="project" value="TreeGrafter"/>
</dbReference>
<evidence type="ECO:0000256" key="3">
    <source>
        <dbReference type="ARBA" id="ARBA00022714"/>
    </source>
</evidence>
<evidence type="ECO:0000259" key="9">
    <source>
        <dbReference type="PROSITE" id="PS51085"/>
    </source>
</evidence>
<dbReference type="Pfam" id="PF00111">
    <property type="entry name" value="Fer2"/>
    <property type="match status" value="1"/>
</dbReference>